<dbReference type="EMBL" id="LR798292">
    <property type="protein sequence ID" value="CAB5221001.1"/>
    <property type="molecule type" value="Genomic_DNA"/>
</dbReference>
<name>A0A6J7WSP7_9CAUD</name>
<reference evidence="1" key="1">
    <citation type="submission" date="2020-05" db="EMBL/GenBank/DDBJ databases">
        <authorList>
            <person name="Chiriac C."/>
            <person name="Salcher M."/>
            <person name="Ghai R."/>
            <person name="Kavagutti S V."/>
        </authorList>
    </citation>
    <scope>NUCLEOTIDE SEQUENCE</scope>
</reference>
<proteinExistence type="predicted"/>
<gene>
    <name evidence="1" type="ORF">UFOVP244_67</name>
</gene>
<protein>
    <submittedName>
        <fullName evidence="1">Uncharacterized protein</fullName>
    </submittedName>
</protein>
<sequence length="87" mass="9303">MANSSKTLNIIYKGSPSPELLALLGSTPKLSHHKDGMVSVGGVAASRLVATVAWTGSPSDFESFQRLEQSLRLLKQSGVILEFSVKM</sequence>
<organism evidence="1">
    <name type="scientific">uncultured Caudovirales phage</name>
    <dbReference type="NCBI Taxonomy" id="2100421"/>
    <lineage>
        <taxon>Viruses</taxon>
        <taxon>Duplodnaviria</taxon>
        <taxon>Heunggongvirae</taxon>
        <taxon>Uroviricota</taxon>
        <taxon>Caudoviricetes</taxon>
        <taxon>Peduoviridae</taxon>
        <taxon>Maltschvirus</taxon>
        <taxon>Maltschvirus maltsch</taxon>
    </lineage>
</organism>
<evidence type="ECO:0000313" key="1">
    <source>
        <dbReference type="EMBL" id="CAB5221001.1"/>
    </source>
</evidence>
<accession>A0A6J7WSP7</accession>